<dbReference type="InterPro" id="IPR002477">
    <property type="entry name" value="Peptidoglycan-bd-like"/>
</dbReference>
<dbReference type="AlphaFoldDB" id="A0A1G6J3D9"/>
<dbReference type="Pfam" id="PF01471">
    <property type="entry name" value="PG_binding_1"/>
    <property type="match status" value="1"/>
</dbReference>
<gene>
    <name evidence="2" type="ORF">SAMN04487894_101407</name>
</gene>
<dbReference type="SUPFAM" id="SSF47090">
    <property type="entry name" value="PGBD-like"/>
    <property type="match status" value="1"/>
</dbReference>
<proteinExistence type="predicted"/>
<dbReference type="EMBL" id="FMZO01000001">
    <property type="protein sequence ID" value="SDC13200.1"/>
    <property type="molecule type" value="Genomic_DNA"/>
</dbReference>
<dbReference type="STRING" id="1285928.SAMN04487894_101407"/>
<dbReference type="RefSeq" id="WP_090388342.1">
    <property type="nucleotide sequence ID" value="NZ_FMZO01000001.1"/>
</dbReference>
<evidence type="ECO:0000313" key="3">
    <source>
        <dbReference type="Proteomes" id="UP000198757"/>
    </source>
</evidence>
<evidence type="ECO:0000259" key="1">
    <source>
        <dbReference type="Pfam" id="PF01471"/>
    </source>
</evidence>
<dbReference type="Gene3D" id="1.10.101.10">
    <property type="entry name" value="PGBD-like superfamily/PGBD"/>
    <property type="match status" value="1"/>
</dbReference>
<keyword evidence="3" id="KW-1185">Reference proteome</keyword>
<dbReference type="InterPro" id="IPR036365">
    <property type="entry name" value="PGBD-like_sf"/>
</dbReference>
<name>A0A1G6J3D9_NIADE</name>
<evidence type="ECO:0000313" key="2">
    <source>
        <dbReference type="EMBL" id="SDC13200.1"/>
    </source>
</evidence>
<organism evidence="2 3">
    <name type="scientific">Niabella drilacis (strain DSM 25811 / CCM 8410 / CCUG 62505 / LMG 26954 / E90)</name>
    <dbReference type="NCBI Taxonomy" id="1285928"/>
    <lineage>
        <taxon>Bacteria</taxon>
        <taxon>Pseudomonadati</taxon>
        <taxon>Bacteroidota</taxon>
        <taxon>Chitinophagia</taxon>
        <taxon>Chitinophagales</taxon>
        <taxon>Chitinophagaceae</taxon>
        <taxon>Niabella</taxon>
    </lineage>
</organism>
<protein>
    <submittedName>
        <fullName evidence="2">Putative peptidoglycan binding domain-containing protein</fullName>
    </submittedName>
</protein>
<dbReference type="OrthoDB" id="9799970at2"/>
<reference evidence="3" key="1">
    <citation type="submission" date="2016-10" db="EMBL/GenBank/DDBJ databases">
        <authorList>
            <person name="Varghese N."/>
            <person name="Submissions S."/>
        </authorList>
    </citation>
    <scope>NUCLEOTIDE SEQUENCE [LARGE SCALE GENOMIC DNA]</scope>
    <source>
        <strain evidence="3">DSM 25811 / CCM 8410 / LMG 26954 / E90</strain>
    </source>
</reference>
<feature type="domain" description="Peptidoglycan binding-like" evidence="1">
    <location>
        <begin position="11"/>
        <end position="63"/>
    </location>
</feature>
<dbReference type="InterPro" id="IPR036366">
    <property type="entry name" value="PGBDSf"/>
</dbReference>
<sequence>MPFVLIKIESQGKAVENWQAFLRGQNRYFKKTDGYFGEFTLEAAKEFQFKNGLQPDGIAGIKTHIQIKKCYLQIVKVLWLIKWL</sequence>
<accession>A0A1G6J3D9</accession>
<dbReference type="Proteomes" id="UP000198757">
    <property type="component" value="Unassembled WGS sequence"/>
</dbReference>